<accession>A0ABW6CF15</accession>
<feature type="domain" description="NADP-dependent oxidoreductase" evidence="2">
    <location>
        <begin position="15"/>
        <end position="315"/>
    </location>
</feature>
<dbReference type="InterPro" id="IPR050523">
    <property type="entry name" value="AKR_Detox_Biosynth"/>
</dbReference>
<dbReference type="PANTHER" id="PTHR43364">
    <property type="entry name" value="NADH-SPECIFIC METHYLGLYOXAL REDUCTASE-RELATED"/>
    <property type="match status" value="1"/>
</dbReference>
<name>A0ABW6CF15_RAHSY</name>
<sequence>MQYVNLGRSGLKVSRLCLGCMSYGEPERLPQPWSLDESVSRPLIRQALEAGINFFDTANIYSGGSSEEIVGRALRDMAYRDEIVVATKAFFPWRNSPNTGFLSRKSLFQSIDDSLTRLGMDYVDLYQIHRFDHGTPVEETMEALHDLVKAGKVRYIGASSMEAWRFAKMQHVAERNGWTRFVSMQPQYNLLYREEEREMLPLCEDQGVGVIPWSPMARGRLTRDWSETTTRTQNDVFALKMYENAAQQDRKVVEVVAQVAAGRGVPRAHVALAWLLSKSVITAPIIGATKAEHLSTAVEALKLTLSPEEIAALEAPYVPHVVDGIVPPLPEQAPRLSPLRINQGAECDENGL</sequence>
<evidence type="ECO:0000313" key="3">
    <source>
        <dbReference type="EMBL" id="MFD3226677.1"/>
    </source>
</evidence>
<dbReference type="InterPro" id="IPR036812">
    <property type="entry name" value="NAD(P)_OxRdtase_dom_sf"/>
</dbReference>
<evidence type="ECO:0000313" key="4">
    <source>
        <dbReference type="Proteomes" id="UP001598201"/>
    </source>
</evidence>
<dbReference type="EC" id="1.1.1.-" evidence="3"/>
<evidence type="ECO:0000259" key="2">
    <source>
        <dbReference type="Pfam" id="PF00248"/>
    </source>
</evidence>
<evidence type="ECO:0000256" key="1">
    <source>
        <dbReference type="ARBA" id="ARBA00023002"/>
    </source>
</evidence>
<keyword evidence="4" id="KW-1185">Reference proteome</keyword>
<comment type="caution">
    <text evidence="3">The sequence shown here is derived from an EMBL/GenBank/DDBJ whole genome shotgun (WGS) entry which is preliminary data.</text>
</comment>
<dbReference type="SUPFAM" id="SSF51430">
    <property type="entry name" value="NAD(P)-linked oxidoreductase"/>
    <property type="match status" value="1"/>
</dbReference>
<dbReference type="PRINTS" id="PR00069">
    <property type="entry name" value="ALDKETRDTASE"/>
</dbReference>
<reference evidence="3 4" key="1">
    <citation type="submission" date="2024-09" db="EMBL/GenBank/DDBJ databases">
        <title>Genomes of Rahnella.</title>
        <authorList>
            <person name="Mnguni F.C."/>
            <person name="Shin G.Y."/>
            <person name="Coutinho T."/>
        </authorList>
    </citation>
    <scope>NUCLEOTIDE SEQUENCE [LARGE SCALE GENOMIC DNA]</scope>
    <source>
        <strain evidence="3 4">20WA0057</strain>
    </source>
</reference>
<dbReference type="InterPro" id="IPR020471">
    <property type="entry name" value="AKR"/>
</dbReference>
<dbReference type="Proteomes" id="UP001598201">
    <property type="component" value="Unassembled WGS sequence"/>
</dbReference>
<dbReference type="EMBL" id="JBHUCJ010000100">
    <property type="protein sequence ID" value="MFD3226677.1"/>
    <property type="molecule type" value="Genomic_DNA"/>
</dbReference>
<dbReference type="CDD" id="cd19079">
    <property type="entry name" value="AKR_EcYajO-like"/>
    <property type="match status" value="1"/>
</dbReference>
<gene>
    <name evidence="3" type="ORF">ACFPK4_24350</name>
</gene>
<dbReference type="RefSeq" id="WP_223509970.1">
    <property type="nucleotide sequence ID" value="NZ_JBHUCH010000002.1"/>
</dbReference>
<dbReference type="Pfam" id="PF00248">
    <property type="entry name" value="Aldo_ket_red"/>
    <property type="match status" value="1"/>
</dbReference>
<dbReference type="Gene3D" id="3.20.20.100">
    <property type="entry name" value="NADP-dependent oxidoreductase domain"/>
    <property type="match status" value="1"/>
</dbReference>
<dbReference type="PANTHER" id="PTHR43364:SF4">
    <property type="entry name" value="NAD(P)-LINKED OXIDOREDUCTASE SUPERFAMILY PROTEIN"/>
    <property type="match status" value="1"/>
</dbReference>
<dbReference type="InterPro" id="IPR023210">
    <property type="entry name" value="NADP_OxRdtase_dom"/>
</dbReference>
<keyword evidence="1 3" id="KW-0560">Oxidoreductase</keyword>
<proteinExistence type="predicted"/>
<organism evidence="3 4">
    <name type="scientific">Rahnella sp. (strain Y9602)</name>
    <dbReference type="NCBI Taxonomy" id="2703885"/>
    <lineage>
        <taxon>Bacteria</taxon>
        <taxon>Pseudomonadati</taxon>
        <taxon>Pseudomonadota</taxon>
        <taxon>Gammaproteobacteria</taxon>
        <taxon>Enterobacterales</taxon>
        <taxon>Yersiniaceae</taxon>
        <taxon>Rahnella</taxon>
    </lineage>
</organism>
<dbReference type="GO" id="GO:0016491">
    <property type="term" value="F:oxidoreductase activity"/>
    <property type="evidence" value="ECO:0007669"/>
    <property type="project" value="UniProtKB-KW"/>
</dbReference>
<protein>
    <submittedName>
        <fullName evidence="3">Aldo/keto reductase</fullName>
        <ecNumber evidence="3">1.1.1.-</ecNumber>
    </submittedName>
</protein>